<dbReference type="Proteomes" id="UP001314229">
    <property type="component" value="Unassembled WGS sequence"/>
</dbReference>
<proteinExistence type="predicted"/>
<dbReference type="AlphaFoldDB" id="A0AAV1NX75"/>
<protein>
    <submittedName>
        <fullName evidence="1">Unnamed protein product</fullName>
    </submittedName>
</protein>
<name>A0AAV1NX75_SCOSC</name>
<comment type="caution">
    <text evidence="1">The sequence shown here is derived from an EMBL/GenBank/DDBJ whole genome shotgun (WGS) entry which is preliminary data.</text>
</comment>
<evidence type="ECO:0000313" key="1">
    <source>
        <dbReference type="EMBL" id="CAK6963595.1"/>
    </source>
</evidence>
<evidence type="ECO:0000313" key="2">
    <source>
        <dbReference type="Proteomes" id="UP001314229"/>
    </source>
</evidence>
<keyword evidence="2" id="KW-1185">Reference proteome</keyword>
<reference evidence="1 2" key="1">
    <citation type="submission" date="2024-01" db="EMBL/GenBank/DDBJ databases">
        <authorList>
            <person name="Alioto T."/>
            <person name="Alioto T."/>
            <person name="Gomez Garrido J."/>
        </authorList>
    </citation>
    <scope>NUCLEOTIDE SEQUENCE [LARGE SCALE GENOMIC DNA]</scope>
</reference>
<sequence length="114" mass="12834">MGNATACHVSNHSKRNVKVFVADKALELDAFIVSKTGDDHSTPPEEKKFSFKNNVSSDIECVRVMASETKEVPWKPDHFLSVFVEDEDDEKICYKKILLNMSLSAPLTVLLYDV</sequence>
<gene>
    <name evidence="1" type="ORF">FSCOSCO3_A019046</name>
</gene>
<dbReference type="EMBL" id="CAWUFR010000066">
    <property type="protein sequence ID" value="CAK6963595.1"/>
    <property type="molecule type" value="Genomic_DNA"/>
</dbReference>
<accession>A0AAV1NX75</accession>
<organism evidence="1 2">
    <name type="scientific">Scomber scombrus</name>
    <name type="common">Atlantic mackerel</name>
    <name type="synonym">Scomber vernalis</name>
    <dbReference type="NCBI Taxonomy" id="13677"/>
    <lineage>
        <taxon>Eukaryota</taxon>
        <taxon>Metazoa</taxon>
        <taxon>Chordata</taxon>
        <taxon>Craniata</taxon>
        <taxon>Vertebrata</taxon>
        <taxon>Euteleostomi</taxon>
        <taxon>Actinopterygii</taxon>
        <taxon>Neopterygii</taxon>
        <taxon>Teleostei</taxon>
        <taxon>Neoteleostei</taxon>
        <taxon>Acanthomorphata</taxon>
        <taxon>Pelagiaria</taxon>
        <taxon>Scombriformes</taxon>
        <taxon>Scombridae</taxon>
        <taxon>Scomber</taxon>
    </lineage>
</organism>